<reference evidence="3" key="1">
    <citation type="journal article" date="2011" name="Nature">
        <title>Genome sequence and analysis of the tuber crop potato.</title>
        <authorList>
            <consortium name="The Potato Genome Sequencing Consortium"/>
        </authorList>
    </citation>
    <scope>NUCLEOTIDE SEQUENCE [LARGE SCALE GENOMIC DNA]</scope>
    <source>
        <strain evidence="3">cv. DM1-3 516 R44</strain>
    </source>
</reference>
<evidence type="ECO:0000313" key="3">
    <source>
        <dbReference type="Proteomes" id="UP000011115"/>
    </source>
</evidence>
<dbReference type="Gramene" id="PGSC0003DMT400087632">
    <property type="protein sequence ID" value="PGSC0003DMT400087632"/>
    <property type="gene ID" value="PGSC0003DMG400037203"/>
</dbReference>
<evidence type="ECO:0000256" key="1">
    <source>
        <dbReference type="SAM" id="MobiDB-lite"/>
    </source>
</evidence>
<dbReference type="PANTHER" id="PTHR33180">
    <property type="entry name" value="PHOTOSYSTEM II CP43 REACTION CENTER PROTEIN"/>
    <property type="match status" value="1"/>
</dbReference>
<evidence type="ECO:0008006" key="4">
    <source>
        <dbReference type="Google" id="ProtNLM"/>
    </source>
</evidence>
<sequence>MPFQNESILRHPKAAYLGSIMSRRRIDVGLLISQEMAIKAKQKLTSLPFPAEFTREEGDRRRAAPADISQEVDVDSLPAEAPSHTPASEPSGTSAPSSSSQVPATRLERSIQGMIDSALLVALTPLRASVDDLATRVTASERRQGKTSEVSILKAEVADLRKNVDYLKSTDLTPLMQGADDKNTP</sequence>
<dbReference type="HOGENOM" id="CLU_1463688_0_0_1"/>
<dbReference type="EnsemblPlants" id="PGSC0003DMT400087632">
    <property type="protein sequence ID" value="PGSC0003DMT400087632"/>
    <property type="gene ID" value="PGSC0003DMG400037203"/>
</dbReference>
<dbReference type="AlphaFoldDB" id="M1DE81"/>
<feature type="region of interest" description="Disordered" evidence="1">
    <location>
        <begin position="50"/>
        <end position="105"/>
    </location>
</feature>
<dbReference type="Proteomes" id="UP000011115">
    <property type="component" value="Unassembled WGS sequence"/>
</dbReference>
<dbReference type="InParanoid" id="M1DE81"/>
<dbReference type="PANTHER" id="PTHR33180:SF31">
    <property type="entry name" value="POLYPROTEIN PROTEIN"/>
    <property type="match status" value="1"/>
</dbReference>
<feature type="compositionally biased region" description="Low complexity" evidence="1">
    <location>
        <begin position="85"/>
        <end position="105"/>
    </location>
</feature>
<organism evidence="2 3">
    <name type="scientific">Solanum tuberosum</name>
    <name type="common">Potato</name>
    <dbReference type="NCBI Taxonomy" id="4113"/>
    <lineage>
        <taxon>Eukaryota</taxon>
        <taxon>Viridiplantae</taxon>
        <taxon>Streptophyta</taxon>
        <taxon>Embryophyta</taxon>
        <taxon>Tracheophyta</taxon>
        <taxon>Spermatophyta</taxon>
        <taxon>Magnoliopsida</taxon>
        <taxon>eudicotyledons</taxon>
        <taxon>Gunneridae</taxon>
        <taxon>Pentapetalae</taxon>
        <taxon>asterids</taxon>
        <taxon>lamiids</taxon>
        <taxon>Solanales</taxon>
        <taxon>Solanaceae</taxon>
        <taxon>Solanoideae</taxon>
        <taxon>Solaneae</taxon>
        <taxon>Solanum</taxon>
    </lineage>
</organism>
<evidence type="ECO:0000313" key="2">
    <source>
        <dbReference type="EnsemblPlants" id="PGSC0003DMT400087632"/>
    </source>
</evidence>
<accession>M1DE81</accession>
<name>M1DE81_SOLTU</name>
<proteinExistence type="predicted"/>
<dbReference type="PaxDb" id="4113-PGSC0003DMT400087632"/>
<protein>
    <recommendedName>
        <fullName evidence="4">Polyprotein protein</fullName>
    </recommendedName>
</protein>
<keyword evidence="3" id="KW-1185">Reference proteome</keyword>
<reference evidence="2" key="2">
    <citation type="submission" date="2015-06" db="UniProtKB">
        <authorList>
            <consortium name="EnsemblPlants"/>
        </authorList>
    </citation>
    <scope>IDENTIFICATION</scope>
    <source>
        <strain evidence="2">DM1-3 516 R44</strain>
    </source>
</reference>
<feature type="compositionally biased region" description="Basic and acidic residues" evidence="1">
    <location>
        <begin position="53"/>
        <end position="64"/>
    </location>
</feature>